<dbReference type="PANTHER" id="PTHR30269:SF0">
    <property type="entry name" value="MEMBRANE TRANSPORTER PROTEIN YFCA-RELATED"/>
    <property type="match status" value="1"/>
</dbReference>
<comment type="caution">
    <text evidence="9">The sequence shown here is derived from an EMBL/GenBank/DDBJ whole genome shotgun (WGS) entry which is preliminary data.</text>
</comment>
<keyword evidence="4 8" id="KW-1003">Cell membrane</keyword>
<feature type="transmembrane region" description="Helical" evidence="8">
    <location>
        <begin position="131"/>
        <end position="162"/>
    </location>
</feature>
<dbReference type="EMBL" id="LQQA01000023">
    <property type="protein sequence ID" value="ORX13296.1"/>
    <property type="molecule type" value="Genomic_DNA"/>
</dbReference>
<dbReference type="OrthoDB" id="3782574at2"/>
<dbReference type="PANTHER" id="PTHR30269">
    <property type="entry name" value="TRANSMEMBRANE PROTEIN YFCA"/>
    <property type="match status" value="1"/>
</dbReference>
<comment type="similarity">
    <text evidence="2 8">Belongs to the 4-toluene sulfonate uptake permease (TSUP) (TC 2.A.102) family.</text>
</comment>
<evidence type="ECO:0000313" key="10">
    <source>
        <dbReference type="Proteomes" id="UP000193964"/>
    </source>
</evidence>
<name>A0A1X2F4G9_9MYCO</name>
<organism evidence="9 10">
    <name type="scientific">Mycolicibacterium wolinskyi</name>
    <dbReference type="NCBI Taxonomy" id="59750"/>
    <lineage>
        <taxon>Bacteria</taxon>
        <taxon>Bacillati</taxon>
        <taxon>Actinomycetota</taxon>
        <taxon>Actinomycetes</taxon>
        <taxon>Mycobacteriales</taxon>
        <taxon>Mycobacteriaceae</taxon>
        <taxon>Mycolicibacterium</taxon>
    </lineage>
</organism>
<keyword evidence="3" id="KW-0813">Transport</keyword>
<dbReference type="AlphaFoldDB" id="A0A1X2F4G9"/>
<reference evidence="9 10" key="1">
    <citation type="submission" date="2016-01" db="EMBL/GenBank/DDBJ databases">
        <title>The new phylogeny of the genus Mycobacterium.</title>
        <authorList>
            <person name="Tarcisio F."/>
            <person name="Conor M."/>
            <person name="Antonella G."/>
            <person name="Elisabetta G."/>
            <person name="Giulia F.S."/>
            <person name="Sara T."/>
            <person name="Anna F."/>
            <person name="Clotilde B."/>
            <person name="Roberto B."/>
            <person name="Veronica D.S."/>
            <person name="Fabio R."/>
            <person name="Monica P."/>
            <person name="Olivier J."/>
            <person name="Enrico T."/>
            <person name="Nicola S."/>
        </authorList>
    </citation>
    <scope>NUCLEOTIDE SEQUENCE [LARGE SCALE GENOMIC DNA]</scope>
    <source>
        <strain evidence="9 10">ATCC 700010</strain>
    </source>
</reference>
<comment type="subcellular location">
    <subcellularLocation>
        <location evidence="1 8">Cell membrane</location>
        <topology evidence="1 8">Multi-pass membrane protein</topology>
    </subcellularLocation>
</comment>
<dbReference type="RefSeq" id="WP_085145870.1">
    <property type="nucleotide sequence ID" value="NZ_JACKUA010000035.1"/>
</dbReference>
<dbReference type="Pfam" id="PF01925">
    <property type="entry name" value="TauE"/>
    <property type="match status" value="1"/>
</dbReference>
<dbReference type="InterPro" id="IPR052017">
    <property type="entry name" value="TSUP"/>
</dbReference>
<protein>
    <recommendedName>
        <fullName evidence="8">Probable membrane transporter protein</fullName>
    </recommendedName>
</protein>
<keyword evidence="5 8" id="KW-0812">Transmembrane</keyword>
<keyword evidence="6 8" id="KW-1133">Transmembrane helix</keyword>
<dbReference type="GO" id="GO:0005886">
    <property type="term" value="C:plasma membrane"/>
    <property type="evidence" value="ECO:0007669"/>
    <property type="project" value="UniProtKB-SubCell"/>
</dbReference>
<dbReference type="InterPro" id="IPR002781">
    <property type="entry name" value="TM_pro_TauE-like"/>
</dbReference>
<feature type="transmembrane region" description="Helical" evidence="8">
    <location>
        <begin position="97"/>
        <end position="119"/>
    </location>
</feature>
<feature type="transmembrane region" description="Helical" evidence="8">
    <location>
        <begin position="200"/>
        <end position="217"/>
    </location>
</feature>
<gene>
    <name evidence="9" type="ORF">AWC31_01850</name>
</gene>
<evidence type="ECO:0000256" key="3">
    <source>
        <dbReference type="ARBA" id="ARBA00022448"/>
    </source>
</evidence>
<evidence type="ECO:0000256" key="6">
    <source>
        <dbReference type="ARBA" id="ARBA00022989"/>
    </source>
</evidence>
<evidence type="ECO:0000256" key="4">
    <source>
        <dbReference type="ARBA" id="ARBA00022475"/>
    </source>
</evidence>
<evidence type="ECO:0000256" key="5">
    <source>
        <dbReference type="ARBA" id="ARBA00022692"/>
    </source>
</evidence>
<evidence type="ECO:0000256" key="2">
    <source>
        <dbReference type="ARBA" id="ARBA00009142"/>
    </source>
</evidence>
<accession>A0A1X2F4G9</accession>
<feature type="transmembrane region" description="Helical" evidence="8">
    <location>
        <begin position="224"/>
        <end position="242"/>
    </location>
</feature>
<feature type="transmembrane region" description="Helical" evidence="8">
    <location>
        <begin position="174"/>
        <end position="194"/>
    </location>
</feature>
<sequence>MQAADLVVVAAAVVAGAVNAAAGSGSLVTFPALVAAGLPPVGANMLNTVGLAPGMMLAAWTDRRVLRDIAGLVWLLPIGVLGAVCGAGLLRVAPPDLFHAAVPYLIGGAAFLVAAQPVLVKRLRRTGNGGWLYPCVFAVSVYGGFFSAAQGILLLAVVGLCLDTSVPEQNAIKNVMQGLVSLVAGIFFLVTSAIDWKTALILAAGSAAGTPLGIRLVRHISPNVFRIGVAAFGATAAVVFLFRG</sequence>
<evidence type="ECO:0000256" key="7">
    <source>
        <dbReference type="ARBA" id="ARBA00023136"/>
    </source>
</evidence>
<proteinExistence type="inferred from homology"/>
<keyword evidence="7 8" id="KW-0472">Membrane</keyword>
<feature type="transmembrane region" description="Helical" evidence="8">
    <location>
        <begin position="69"/>
        <end position="90"/>
    </location>
</feature>
<evidence type="ECO:0000313" key="9">
    <source>
        <dbReference type="EMBL" id="ORX13296.1"/>
    </source>
</evidence>
<evidence type="ECO:0000256" key="8">
    <source>
        <dbReference type="RuleBase" id="RU363041"/>
    </source>
</evidence>
<evidence type="ECO:0000256" key="1">
    <source>
        <dbReference type="ARBA" id="ARBA00004651"/>
    </source>
</evidence>
<dbReference type="Proteomes" id="UP000193964">
    <property type="component" value="Unassembled WGS sequence"/>
</dbReference>